<dbReference type="PANTHER" id="PTHR46148:SF52">
    <property type="entry name" value="OS04G0603800 PROTEIN"/>
    <property type="match status" value="1"/>
</dbReference>
<feature type="domain" description="Tf2-1-like SH3-like" evidence="2">
    <location>
        <begin position="73"/>
        <end position="112"/>
    </location>
</feature>
<evidence type="ECO:0000313" key="3">
    <source>
        <dbReference type="EMBL" id="KAK9207774.1"/>
    </source>
</evidence>
<reference evidence="3 4" key="1">
    <citation type="submission" date="2024-05" db="EMBL/GenBank/DDBJ databases">
        <title>Haplotype-resolved chromosome-level genome assembly of Huyou (Citrus changshanensis).</title>
        <authorList>
            <person name="Miao C."/>
            <person name="Chen W."/>
            <person name="Wu Y."/>
            <person name="Wang L."/>
            <person name="Zhao S."/>
            <person name="Grierson D."/>
            <person name="Xu C."/>
            <person name="Chen K."/>
        </authorList>
    </citation>
    <scope>NUCLEOTIDE SEQUENCE [LARGE SCALE GENOMIC DNA]</scope>
    <source>
        <strain evidence="3">01-14</strain>
        <tissue evidence="3">Leaf</tissue>
    </source>
</reference>
<dbReference type="EMBL" id="JBCGBO010000004">
    <property type="protein sequence ID" value="KAK9207774.1"/>
    <property type="molecule type" value="Genomic_DNA"/>
</dbReference>
<evidence type="ECO:0000256" key="1">
    <source>
        <dbReference type="SAM" id="Coils"/>
    </source>
</evidence>
<evidence type="ECO:0000313" key="4">
    <source>
        <dbReference type="Proteomes" id="UP001428341"/>
    </source>
</evidence>
<organism evidence="3 4">
    <name type="scientific">Citrus x changshan-huyou</name>
    <dbReference type="NCBI Taxonomy" id="2935761"/>
    <lineage>
        <taxon>Eukaryota</taxon>
        <taxon>Viridiplantae</taxon>
        <taxon>Streptophyta</taxon>
        <taxon>Embryophyta</taxon>
        <taxon>Tracheophyta</taxon>
        <taxon>Spermatophyta</taxon>
        <taxon>Magnoliopsida</taxon>
        <taxon>eudicotyledons</taxon>
        <taxon>Gunneridae</taxon>
        <taxon>Pentapetalae</taxon>
        <taxon>rosids</taxon>
        <taxon>malvids</taxon>
        <taxon>Sapindales</taxon>
        <taxon>Rutaceae</taxon>
        <taxon>Aurantioideae</taxon>
        <taxon>Citrus</taxon>
    </lineage>
</organism>
<proteinExistence type="predicted"/>
<keyword evidence="1" id="KW-0175">Coiled coil</keyword>
<feature type="coiled-coil region" evidence="1">
    <location>
        <begin position="17"/>
        <end position="44"/>
    </location>
</feature>
<sequence>MSGLTGYLKPNDEESKGDAAEEQLLDKNAVIKQLKENLSQSEDKIRSRVGTNYYNPSFPANICISIKEPEVISKFFGPYKVLQRISKVVYKLELPIDNRIHLIFHFACLKKMVGDAVVTQSYLPPIDDERRIKLELIAVLDRRMVKRINRPVTQVLVEWSHSFHGDATWG</sequence>
<evidence type="ECO:0000259" key="2">
    <source>
        <dbReference type="Pfam" id="PF24626"/>
    </source>
</evidence>
<dbReference type="Proteomes" id="UP001428341">
    <property type="component" value="Unassembled WGS sequence"/>
</dbReference>
<name>A0AAP0QLM8_9ROSI</name>
<dbReference type="InterPro" id="IPR056924">
    <property type="entry name" value="SH3_Tf2-1"/>
</dbReference>
<protein>
    <recommendedName>
        <fullName evidence="2">Tf2-1-like SH3-like domain-containing protein</fullName>
    </recommendedName>
</protein>
<dbReference type="PANTHER" id="PTHR46148">
    <property type="entry name" value="CHROMO DOMAIN-CONTAINING PROTEIN"/>
    <property type="match status" value="1"/>
</dbReference>
<accession>A0AAP0QLM8</accession>
<dbReference type="Pfam" id="PF24626">
    <property type="entry name" value="SH3_Tf2-1"/>
    <property type="match status" value="1"/>
</dbReference>
<gene>
    <name evidence="3" type="ORF">WN944_000121</name>
</gene>
<keyword evidence="4" id="KW-1185">Reference proteome</keyword>
<dbReference type="AlphaFoldDB" id="A0AAP0QLM8"/>
<comment type="caution">
    <text evidence="3">The sequence shown here is derived from an EMBL/GenBank/DDBJ whole genome shotgun (WGS) entry which is preliminary data.</text>
</comment>